<keyword evidence="2" id="KW-1185">Reference proteome</keyword>
<dbReference type="AlphaFoldDB" id="A0A6P5EW03"/>
<name>A0A6P5EW03_ANACO</name>
<dbReference type="GeneID" id="109709782"/>
<proteinExistence type="inferred from homology"/>
<organism evidence="2 3">
    <name type="scientific">Ananas comosus</name>
    <name type="common">Pineapple</name>
    <name type="synonym">Ananas ananas</name>
    <dbReference type="NCBI Taxonomy" id="4615"/>
    <lineage>
        <taxon>Eukaryota</taxon>
        <taxon>Viridiplantae</taxon>
        <taxon>Streptophyta</taxon>
        <taxon>Embryophyta</taxon>
        <taxon>Tracheophyta</taxon>
        <taxon>Spermatophyta</taxon>
        <taxon>Magnoliopsida</taxon>
        <taxon>Liliopsida</taxon>
        <taxon>Poales</taxon>
        <taxon>Bromeliaceae</taxon>
        <taxon>Bromelioideae</taxon>
        <taxon>Ananas</taxon>
    </lineage>
</organism>
<evidence type="ECO:0000256" key="1">
    <source>
        <dbReference type="ARBA" id="ARBA00009861"/>
    </source>
</evidence>
<evidence type="ECO:0000313" key="2">
    <source>
        <dbReference type="Proteomes" id="UP000515123"/>
    </source>
</evidence>
<comment type="similarity">
    <text evidence="1">Belongs to the plant acyltransferase family.</text>
</comment>
<accession>A0A6P5EW03</accession>
<reference evidence="2" key="1">
    <citation type="journal article" date="2015" name="Nat. Genet.">
        <title>The pineapple genome and the evolution of CAM photosynthesis.</title>
        <authorList>
            <person name="Ming R."/>
            <person name="VanBuren R."/>
            <person name="Wai C.M."/>
            <person name="Tang H."/>
            <person name="Schatz M.C."/>
            <person name="Bowers J.E."/>
            <person name="Lyons E."/>
            <person name="Wang M.L."/>
            <person name="Chen J."/>
            <person name="Biggers E."/>
            <person name="Zhang J."/>
            <person name="Huang L."/>
            <person name="Zhang L."/>
            <person name="Miao W."/>
            <person name="Zhang J."/>
            <person name="Ye Z."/>
            <person name="Miao C."/>
            <person name="Lin Z."/>
            <person name="Wang H."/>
            <person name="Zhou H."/>
            <person name="Yim W.C."/>
            <person name="Priest H.D."/>
            <person name="Zheng C."/>
            <person name="Woodhouse M."/>
            <person name="Edger P.P."/>
            <person name="Guyot R."/>
            <person name="Guo H.B."/>
            <person name="Guo H."/>
            <person name="Zheng G."/>
            <person name="Singh R."/>
            <person name="Sharma A."/>
            <person name="Min X."/>
            <person name="Zheng Y."/>
            <person name="Lee H."/>
            <person name="Gurtowski J."/>
            <person name="Sedlazeck F.J."/>
            <person name="Harkess A."/>
            <person name="McKain M.R."/>
            <person name="Liao Z."/>
            <person name="Fang J."/>
            <person name="Liu J."/>
            <person name="Zhang X."/>
            <person name="Zhang Q."/>
            <person name="Hu W."/>
            <person name="Qin Y."/>
            <person name="Wang K."/>
            <person name="Chen L.Y."/>
            <person name="Shirley N."/>
            <person name="Lin Y.R."/>
            <person name="Liu L.Y."/>
            <person name="Hernandez A.G."/>
            <person name="Wright C.L."/>
            <person name="Bulone V."/>
            <person name="Tuskan G.A."/>
            <person name="Heath K."/>
            <person name="Zee F."/>
            <person name="Moore P.H."/>
            <person name="Sunkar R."/>
            <person name="Leebens-Mack J.H."/>
            <person name="Mockler T."/>
            <person name="Bennetzen J.L."/>
            <person name="Freeling M."/>
            <person name="Sankoff D."/>
            <person name="Paterson A.H."/>
            <person name="Zhu X."/>
            <person name="Yang X."/>
            <person name="Smith J.A."/>
            <person name="Cushman J.C."/>
            <person name="Paull R.E."/>
            <person name="Yu Q."/>
        </authorList>
    </citation>
    <scope>NUCLEOTIDE SEQUENCE [LARGE SCALE GENOMIC DNA]</scope>
    <source>
        <strain evidence="2">cv. F153</strain>
    </source>
</reference>
<reference evidence="3" key="2">
    <citation type="submission" date="2025-08" db="UniProtKB">
        <authorList>
            <consortium name="RefSeq"/>
        </authorList>
    </citation>
    <scope>IDENTIFICATION</scope>
    <source>
        <tissue evidence="3">Leaf</tissue>
    </source>
</reference>
<dbReference type="OrthoDB" id="444127at2759"/>
<dbReference type="Pfam" id="PF02458">
    <property type="entry name" value="Transferase"/>
    <property type="match status" value="1"/>
</dbReference>
<gene>
    <name evidence="3" type="primary">LOC109709782</name>
</gene>
<dbReference type="PANTHER" id="PTHR31147">
    <property type="entry name" value="ACYL TRANSFERASE 4"/>
    <property type="match status" value="1"/>
</dbReference>
<sequence>MSTAVKRVSQEVVAPAGPTPSGRLRLSWLDRYPTQRALIESLHVFKNGGGDPAKTIKRALEKTLVFYYPMAGRLAEGEEGELQVDCTGEGVWFVEATAEATLEDVDYLEYPLKIPKDELLPHPVPKLDPSQEDKLILLVQVTRFSCGGFVVGFRFSHAVADGPGAAQFMGAVGEIARGAAGPTVEPTWLREAIPEPPRGAPRGPLPAATGVRLEYLAMDIAADYVNRFKAQFLALTGQRCSAFDVLIAKAWQSRTRALSFGFGFDRGSPVHLCFAMNARPVLAPKIPASCGFYGNCYYIMRVSAPSERIASSPIVEIVKLVKEGKKRLPAEFARWAAGDAAGDPYRITADRNTLLVSDWTRLGFAEVDYGWGPPVHVVPLTNLDYIATCILVRPSAHKPGGARLITQCVTPECVAAFHQSMMSLD</sequence>
<dbReference type="RefSeq" id="XP_020087692.1">
    <property type="nucleotide sequence ID" value="XM_020232103.1"/>
</dbReference>
<dbReference type="PANTHER" id="PTHR31147:SF3">
    <property type="entry name" value="ACYL TRANSFERASE 7"/>
    <property type="match status" value="1"/>
</dbReference>
<protein>
    <submittedName>
        <fullName evidence="3">Acyl transferase 7-like</fullName>
    </submittedName>
</protein>
<dbReference type="InterPro" id="IPR023213">
    <property type="entry name" value="CAT-like_dom_sf"/>
</dbReference>
<dbReference type="Proteomes" id="UP000515123">
    <property type="component" value="Linkage group 5"/>
</dbReference>
<dbReference type="Gene3D" id="3.30.559.10">
    <property type="entry name" value="Chloramphenicol acetyltransferase-like domain"/>
    <property type="match status" value="2"/>
</dbReference>
<dbReference type="InterPro" id="IPR050898">
    <property type="entry name" value="Plant_acyltransferase"/>
</dbReference>
<evidence type="ECO:0000313" key="3">
    <source>
        <dbReference type="RefSeq" id="XP_020087692.1"/>
    </source>
</evidence>